<dbReference type="Pfam" id="PF03734">
    <property type="entry name" value="YkuD"/>
    <property type="match status" value="1"/>
</dbReference>
<keyword evidence="8" id="KW-0472">Membrane</keyword>
<keyword evidence="5 7" id="KW-0573">Peptidoglycan synthesis</keyword>
<proteinExistence type="inferred from homology"/>
<evidence type="ECO:0000256" key="4">
    <source>
        <dbReference type="ARBA" id="ARBA00022960"/>
    </source>
</evidence>
<dbReference type="Gene3D" id="2.40.440.10">
    <property type="entry name" value="L,D-transpeptidase catalytic domain-like"/>
    <property type="match status" value="1"/>
</dbReference>
<evidence type="ECO:0000313" key="10">
    <source>
        <dbReference type="EMBL" id="ATQ73742.1"/>
    </source>
</evidence>
<comment type="pathway">
    <text evidence="1 7">Cell wall biogenesis; peptidoglycan biosynthesis.</text>
</comment>
<dbReference type="Proteomes" id="UP000229897">
    <property type="component" value="Chromosome"/>
</dbReference>
<sequence>MLEPVQNSQFDNCLSNASQCDQFTPMRNYFFLASFFFLLLTSLPVWAAQITVFKAKRILEYKADGVSRTFKIALGASPTGRKLRQGDRKTPEGSYVITHKNPQSQFYLSLGISYPNLDDAALGRKAGVISAAQYAVIEAAIRQGRTPSQHTPMGGDVFIHGKGAGSDWTWGCIALDDKQMRVLYDLVRPGDKISIRP</sequence>
<feature type="active site" description="Nucleophile" evidence="7">
    <location>
        <position position="172"/>
    </location>
</feature>
<dbReference type="GO" id="GO:0008360">
    <property type="term" value="P:regulation of cell shape"/>
    <property type="evidence" value="ECO:0007669"/>
    <property type="project" value="UniProtKB-UniRule"/>
</dbReference>
<evidence type="ECO:0000256" key="3">
    <source>
        <dbReference type="ARBA" id="ARBA00022679"/>
    </source>
</evidence>
<keyword evidence="4 7" id="KW-0133">Cell shape</keyword>
<evidence type="ECO:0000313" key="11">
    <source>
        <dbReference type="Proteomes" id="UP000229897"/>
    </source>
</evidence>
<dbReference type="GO" id="GO:0004180">
    <property type="term" value="F:carboxypeptidase activity"/>
    <property type="evidence" value="ECO:0007669"/>
    <property type="project" value="UniProtKB-ARBA"/>
</dbReference>
<reference evidence="10" key="1">
    <citation type="submission" date="2017-10" db="EMBL/GenBank/DDBJ databases">
        <title>Massilia psychrophilum sp. nov., a novel purple-pigmented bacterium isolated from Tianshan glacier, Xinjiang Municipality, China.</title>
        <authorList>
            <person name="Wang H."/>
        </authorList>
    </citation>
    <scope>NUCLEOTIDE SEQUENCE [LARGE SCALE GENOMIC DNA]</scope>
    <source>
        <strain evidence="10">B2</strain>
    </source>
</reference>
<comment type="similarity">
    <text evidence="2">Belongs to the YkuD family.</text>
</comment>
<dbReference type="GO" id="GO:0071555">
    <property type="term" value="P:cell wall organization"/>
    <property type="evidence" value="ECO:0007669"/>
    <property type="project" value="UniProtKB-UniRule"/>
</dbReference>
<organism evidence="10 11">
    <name type="scientific">Massilia violaceinigra</name>
    <dbReference type="NCBI Taxonomy" id="2045208"/>
    <lineage>
        <taxon>Bacteria</taxon>
        <taxon>Pseudomonadati</taxon>
        <taxon>Pseudomonadota</taxon>
        <taxon>Betaproteobacteria</taxon>
        <taxon>Burkholderiales</taxon>
        <taxon>Oxalobacteraceae</taxon>
        <taxon>Telluria group</taxon>
        <taxon>Massilia</taxon>
    </lineage>
</organism>
<keyword evidence="11" id="KW-1185">Reference proteome</keyword>
<evidence type="ECO:0000259" key="9">
    <source>
        <dbReference type="PROSITE" id="PS52029"/>
    </source>
</evidence>
<keyword evidence="8" id="KW-0812">Transmembrane</keyword>
<dbReference type="SUPFAM" id="SSF141523">
    <property type="entry name" value="L,D-transpeptidase catalytic domain-like"/>
    <property type="match status" value="1"/>
</dbReference>
<dbReference type="CDD" id="cd16913">
    <property type="entry name" value="YkuD_like"/>
    <property type="match status" value="1"/>
</dbReference>
<dbReference type="AlphaFoldDB" id="A0A2D2DFH8"/>
<feature type="active site" description="Proton donor/acceptor" evidence="7">
    <location>
        <position position="160"/>
    </location>
</feature>
<dbReference type="UniPathway" id="UPA00219"/>
<keyword evidence="3" id="KW-0808">Transferase</keyword>
<dbReference type="InterPro" id="IPR038063">
    <property type="entry name" value="Transpep_catalytic_dom"/>
</dbReference>
<keyword evidence="8" id="KW-1133">Transmembrane helix</keyword>
<evidence type="ECO:0000256" key="7">
    <source>
        <dbReference type="PROSITE-ProRule" id="PRU01373"/>
    </source>
</evidence>
<dbReference type="GO" id="GO:0016740">
    <property type="term" value="F:transferase activity"/>
    <property type="evidence" value="ECO:0007669"/>
    <property type="project" value="UniProtKB-KW"/>
</dbReference>
<evidence type="ECO:0000256" key="8">
    <source>
        <dbReference type="SAM" id="Phobius"/>
    </source>
</evidence>
<keyword evidence="6 7" id="KW-0961">Cell wall biogenesis/degradation</keyword>
<dbReference type="InterPro" id="IPR005490">
    <property type="entry name" value="LD_TPept_cat_dom"/>
</dbReference>
<dbReference type="PANTHER" id="PTHR36699">
    <property type="entry name" value="LD-TRANSPEPTIDASE"/>
    <property type="match status" value="1"/>
</dbReference>
<evidence type="ECO:0000256" key="6">
    <source>
        <dbReference type="ARBA" id="ARBA00023316"/>
    </source>
</evidence>
<evidence type="ECO:0000256" key="5">
    <source>
        <dbReference type="ARBA" id="ARBA00022984"/>
    </source>
</evidence>
<feature type="transmembrane region" description="Helical" evidence="8">
    <location>
        <begin position="29"/>
        <end position="53"/>
    </location>
</feature>
<evidence type="ECO:0000256" key="1">
    <source>
        <dbReference type="ARBA" id="ARBA00004752"/>
    </source>
</evidence>
<name>A0A2D2DFH8_9BURK</name>
<dbReference type="EMBL" id="CP024608">
    <property type="protein sequence ID" value="ATQ73742.1"/>
    <property type="molecule type" value="Genomic_DNA"/>
</dbReference>
<dbReference type="GO" id="GO:0009252">
    <property type="term" value="P:peptidoglycan biosynthetic process"/>
    <property type="evidence" value="ECO:0007669"/>
    <property type="project" value="UniProtKB-UniPathway"/>
</dbReference>
<dbReference type="PROSITE" id="PS52029">
    <property type="entry name" value="LD_TPASE"/>
    <property type="match status" value="1"/>
</dbReference>
<feature type="domain" description="L,D-TPase catalytic" evidence="9">
    <location>
        <begin position="48"/>
        <end position="196"/>
    </location>
</feature>
<dbReference type="PANTHER" id="PTHR36699:SF1">
    <property type="entry name" value="L,D-TRANSPEPTIDASE YAFK-RELATED"/>
    <property type="match status" value="1"/>
</dbReference>
<evidence type="ECO:0000256" key="2">
    <source>
        <dbReference type="ARBA" id="ARBA00005992"/>
    </source>
</evidence>
<dbReference type="KEGG" id="mass:CR152_03865"/>
<gene>
    <name evidence="10" type="ORF">CR152_03865</name>
</gene>
<accession>A0A2D2DFH8</accession>
<protein>
    <recommendedName>
        <fullName evidence="9">L,D-TPase catalytic domain-containing protein</fullName>
    </recommendedName>
</protein>
<dbReference type="OrthoDB" id="9809748at2"/>